<dbReference type="OrthoDB" id="272389at2759"/>
<comment type="caution">
    <text evidence="2">The sequence shown here is derived from an EMBL/GenBank/DDBJ whole genome shotgun (WGS) entry which is preliminary data.</text>
</comment>
<dbReference type="Proteomes" id="UP000031737">
    <property type="component" value="Unassembled WGS sequence"/>
</dbReference>
<name>A0A061J1X8_TRYRA</name>
<evidence type="ECO:0000313" key="3">
    <source>
        <dbReference type="Proteomes" id="UP000031737"/>
    </source>
</evidence>
<organism evidence="2 3">
    <name type="scientific">Trypanosoma rangeli SC58</name>
    <dbReference type="NCBI Taxonomy" id="429131"/>
    <lineage>
        <taxon>Eukaryota</taxon>
        <taxon>Discoba</taxon>
        <taxon>Euglenozoa</taxon>
        <taxon>Kinetoplastea</taxon>
        <taxon>Metakinetoplastina</taxon>
        <taxon>Trypanosomatida</taxon>
        <taxon>Trypanosomatidae</taxon>
        <taxon>Trypanosoma</taxon>
        <taxon>Herpetosoma</taxon>
    </lineage>
</organism>
<keyword evidence="3" id="KW-1185">Reference proteome</keyword>
<sequence>MMPVVLPNSFLFLFFLSVCLSVISVNTCARRRLPMDLRVPLSCVLGAPLAQRHAVPHRTLLLDATHLFVQYLISDDTRLPRHPTLAVEARPAEEYETYVGEDVWQQQKSAASDSPDPVPCFDDVVQWVTDTLHEIGGHGDGVVLCGRSVVADDCGWAVFSRTPTLLSSREVFIAMRNSSKFIQDVHHQLRGGASAASGPVKVEVTLAKALGRNQALEFRAFLPYRLHTSAGEVRAEAWEDHMYAGISQRATDVCFPILMSWDEATHDENYRTVMRHIRHARLLERALENSARLRMALLRQAVKASPAGEVPSTESVVVLLAVDLLFESPSLPVYLLSAAVRCFSHHGVEDPACAFPFILDNEAAGGTGEENSTHSVNTAADADAEIGGGGSDDEAEVSCDSVSFFRLFRDVTNWNRHVEVWCQRGGAAAAGGRADTSGTQKERRFFVVASERDDLMTTKESLAKRGLPLEFLRPDLFKGDDNFMREWREKLMQSLAMAQQCRGS</sequence>
<accession>A0A061J1X8</accession>
<dbReference type="EMBL" id="AUPL01002854">
    <property type="protein sequence ID" value="ESL09423.1"/>
    <property type="molecule type" value="Genomic_DNA"/>
</dbReference>
<proteinExistence type="predicted"/>
<feature type="chain" id="PRO_5001605801" evidence="1">
    <location>
        <begin position="22"/>
        <end position="504"/>
    </location>
</feature>
<reference evidence="2 3" key="1">
    <citation type="submission" date="2013-07" db="EMBL/GenBank/DDBJ databases">
        <authorList>
            <person name="Stoco P.H."/>
            <person name="Wagner G."/>
            <person name="Gerber A."/>
            <person name="Zaha A."/>
            <person name="Thompson C."/>
            <person name="Bartholomeu D.C."/>
            <person name="Luckemeyer D.D."/>
            <person name="Bahia D."/>
            <person name="Loreto E."/>
            <person name="Prestes E.B."/>
            <person name="Lima F.M."/>
            <person name="Rodrigues-Luiz G."/>
            <person name="Vallejo G.A."/>
            <person name="Filho J.F."/>
            <person name="Monteiro K.M."/>
            <person name="Tyler K.M."/>
            <person name="de Almeida L.G."/>
            <person name="Ortiz M.F."/>
            <person name="Siervo M.A."/>
            <person name="de Moraes M.H."/>
            <person name="Cunha O.L."/>
            <person name="Mendonca-Neto R."/>
            <person name="Silva R."/>
            <person name="Teixeira S.M."/>
            <person name="Murta S.M."/>
            <person name="Sincero T.C."/>
            <person name="Mendes T.A."/>
            <person name="Urmenyi T.P."/>
            <person name="Silva V.G."/>
            <person name="da Rocha W.D."/>
            <person name="Andersson B."/>
            <person name="Romanha A.J."/>
            <person name="Steindel M."/>
            <person name="de Vasconcelos A.T."/>
            <person name="Grisard E.C."/>
        </authorList>
    </citation>
    <scope>NUCLEOTIDE SEQUENCE [LARGE SCALE GENOMIC DNA]</scope>
    <source>
        <strain evidence="2 3">SC58</strain>
    </source>
</reference>
<dbReference type="VEuPathDB" id="TriTrypDB:TRSC58_02854"/>
<gene>
    <name evidence="2" type="ORF">TRSC58_02854</name>
</gene>
<evidence type="ECO:0000313" key="2">
    <source>
        <dbReference type="EMBL" id="ESL09423.1"/>
    </source>
</evidence>
<dbReference type="InterPro" id="IPR009772">
    <property type="entry name" value="CDC123"/>
</dbReference>
<feature type="signal peptide" evidence="1">
    <location>
        <begin position="1"/>
        <end position="21"/>
    </location>
</feature>
<protein>
    <submittedName>
        <fullName evidence="2">Uncharacterized protein</fullName>
    </submittedName>
</protein>
<dbReference type="AlphaFoldDB" id="A0A061J1X8"/>
<dbReference type="Pfam" id="PF07065">
    <property type="entry name" value="D123"/>
    <property type="match status" value="1"/>
</dbReference>
<keyword evidence="1" id="KW-0732">Signal</keyword>
<evidence type="ECO:0000256" key="1">
    <source>
        <dbReference type="SAM" id="SignalP"/>
    </source>
</evidence>